<reference evidence="2" key="1">
    <citation type="journal article" date="2019" name="Int. J. Syst. Evol. Microbiol.">
        <title>The Global Catalogue of Microorganisms (GCM) 10K type strain sequencing project: providing services to taxonomists for standard genome sequencing and annotation.</title>
        <authorList>
            <consortium name="The Broad Institute Genomics Platform"/>
            <consortium name="The Broad Institute Genome Sequencing Center for Infectious Disease"/>
            <person name="Wu L."/>
            <person name="Ma J."/>
        </authorList>
    </citation>
    <scope>NUCLEOTIDE SEQUENCE [LARGE SCALE GENOMIC DNA]</scope>
    <source>
        <strain evidence="2">JCM 31319</strain>
    </source>
</reference>
<sequence>IIVVIKYLYYKIKGKAIVAHQNASIKGLKRITVDGILKVGVDYVGFSHRSDLTYLNINGHLEIKGNVSIGRGCRFDIGDQGLVKIGDGSYINPFTKVIIMHGLTIGTNCAVSWDCQFLDEDFHHLTYESKVDKDSPTIEIGNKVWIGSSVSIFKGTRVAHGCVVASNSVLKGNFPEENCLIAGSPARVIKRNVAW</sequence>
<evidence type="ECO:0000313" key="1">
    <source>
        <dbReference type="EMBL" id="MFD1187711.1"/>
    </source>
</evidence>
<dbReference type="EMBL" id="JBHTLD010000167">
    <property type="protein sequence ID" value="MFD1187711.1"/>
    <property type="molecule type" value="Genomic_DNA"/>
</dbReference>
<evidence type="ECO:0000313" key="2">
    <source>
        <dbReference type="Proteomes" id="UP001597094"/>
    </source>
</evidence>
<organism evidence="1 2">
    <name type="scientific">Pontibacter rugosus</name>
    <dbReference type="NCBI Taxonomy" id="1745966"/>
    <lineage>
        <taxon>Bacteria</taxon>
        <taxon>Pseudomonadati</taxon>
        <taxon>Bacteroidota</taxon>
        <taxon>Cytophagia</taxon>
        <taxon>Cytophagales</taxon>
        <taxon>Hymenobacteraceae</taxon>
        <taxon>Pontibacter</taxon>
    </lineage>
</organism>
<dbReference type="CDD" id="cd04647">
    <property type="entry name" value="LbH_MAT_like"/>
    <property type="match status" value="1"/>
</dbReference>
<dbReference type="Gene3D" id="2.160.10.10">
    <property type="entry name" value="Hexapeptide repeat proteins"/>
    <property type="match status" value="1"/>
</dbReference>
<dbReference type="PANTHER" id="PTHR23416">
    <property type="entry name" value="SIALIC ACID SYNTHASE-RELATED"/>
    <property type="match status" value="1"/>
</dbReference>
<dbReference type="Proteomes" id="UP001597094">
    <property type="component" value="Unassembled WGS sequence"/>
</dbReference>
<keyword evidence="1" id="KW-0012">Acyltransferase</keyword>
<dbReference type="PANTHER" id="PTHR23416:SF78">
    <property type="entry name" value="LIPOPOLYSACCHARIDE BIOSYNTHESIS O-ACETYL TRANSFERASE WBBJ-RELATED"/>
    <property type="match status" value="1"/>
</dbReference>
<gene>
    <name evidence="1" type="ORF">ACFQ2O_15955</name>
</gene>
<feature type="non-terminal residue" evidence="1">
    <location>
        <position position="1"/>
    </location>
</feature>
<dbReference type="InterPro" id="IPR051159">
    <property type="entry name" value="Hexapeptide_acetyltransf"/>
</dbReference>
<name>A0ABW3SU91_9BACT</name>
<dbReference type="InterPro" id="IPR011004">
    <property type="entry name" value="Trimer_LpxA-like_sf"/>
</dbReference>
<dbReference type="GO" id="GO:0016746">
    <property type="term" value="F:acyltransferase activity"/>
    <property type="evidence" value="ECO:0007669"/>
    <property type="project" value="UniProtKB-KW"/>
</dbReference>
<proteinExistence type="predicted"/>
<keyword evidence="2" id="KW-1185">Reference proteome</keyword>
<protein>
    <submittedName>
        <fullName evidence="1">Acyltransferase</fullName>
    </submittedName>
</protein>
<dbReference type="SUPFAM" id="SSF51161">
    <property type="entry name" value="Trimeric LpxA-like enzymes"/>
    <property type="match status" value="1"/>
</dbReference>
<dbReference type="RefSeq" id="WP_377529856.1">
    <property type="nucleotide sequence ID" value="NZ_JBHTLD010000167.1"/>
</dbReference>
<keyword evidence="1" id="KW-0808">Transferase</keyword>
<accession>A0ABW3SU91</accession>
<comment type="caution">
    <text evidence="1">The sequence shown here is derived from an EMBL/GenBank/DDBJ whole genome shotgun (WGS) entry which is preliminary data.</text>
</comment>